<dbReference type="RefSeq" id="WP_166659980.1">
    <property type="nucleotide sequence ID" value="NZ_BAABHR010000037.1"/>
</dbReference>
<comment type="caution">
    <text evidence="2">The sequence shown here is derived from an EMBL/GenBank/DDBJ whole genome shotgun (WGS) entry which is preliminary data.</text>
</comment>
<organism evidence="2 3">
    <name type="scientific">Actinomycetospora succinea</name>
    <dbReference type="NCBI Taxonomy" id="663603"/>
    <lineage>
        <taxon>Bacteria</taxon>
        <taxon>Bacillati</taxon>
        <taxon>Actinomycetota</taxon>
        <taxon>Actinomycetes</taxon>
        <taxon>Pseudonocardiales</taxon>
        <taxon>Pseudonocardiaceae</taxon>
        <taxon>Actinomycetospora</taxon>
    </lineage>
</organism>
<dbReference type="EMBL" id="SNYO01000005">
    <property type="protein sequence ID" value="TDQ55860.1"/>
    <property type="molecule type" value="Genomic_DNA"/>
</dbReference>
<proteinExistence type="predicted"/>
<protein>
    <submittedName>
        <fullName evidence="2">Uncharacterized protein</fullName>
    </submittedName>
</protein>
<dbReference type="Proteomes" id="UP000295705">
    <property type="component" value="Unassembled WGS sequence"/>
</dbReference>
<keyword evidence="3" id="KW-1185">Reference proteome</keyword>
<reference evidence="2 3" key="1">
    <citation type="submission" date="2019-03" db="EMBL/GenBank/DDBJ databases">
        <title>Genomic Encyclopedia of Type Strains, Phase IV (KMG-IV): sequencing the most valuable type-strain genomes for metagenomic binning, comparative biology and taxonomic classification.</title>
        <authorList>
            <person name="Goeker M."/>
        </authorList>
    </citation>
    <scope>NUCLEOTIDE SEQUENCE [LARGE SCALE GENOMIC DNA]</scope>
    <source>
        <strain evidence="2 3">DSM 45775</strain>
    </source>
</reference>
<name>A0A4V3D9I6_9PSEU</name>
<evidence type="ECO:0000256" key="1">
    <source>
        <dbReference type="SAM" id="MobiDB-lite"/>
    </source>
</evidence>
<feature type="region of interest" description="Disordered" evidence="1">
    <location>
        <begin position="1"/>
        <end position="23"/>
    </location>
</feature>
<sequence>MSEHGASNAHEDATVERVVEEETEQLADGRTIRFLRWAAAGEESA</sequence>
<gene>
    <name evidence="2" type="ORF">EV188_105258</name>
</gene>
<dbReference type="AlphaFoldDB" id="A0A4V3D9I6"/>
<evidence type="ECO:0000313" key="2">
    <source>
        <dbReference type="EMBL" id="TDQ55860.1"/>
    </source>
</evidence>
<accession>A0A4V3D9I6</accession>
<feature type="compositionally biased region" description="Basic and acidic residues" evidence="1">
    <location>
        <begin position="1"/>
        <end position="20"/>
    </location>
</feature>
<evidence type="ECO:0000313" key="3">
    <source>
        <dbReference type="Proteomes" id="UP000295705"/>
    </source>
</evidence>